<gene>
    <name evidence="2" type="ORF">Salmuc_01198</name>
</gene>
<comment type="caution">
    <text evidence="2">The sequence shown here is derived from an EMBL/GenBank/DDBJ whole genome shotgun (WGS) entry which is preliminary data.</text>
</comment>
<dbReference type="EMBL" id="APVH01000004">
    <property type="protein sequence ID" value="EPX86721.1"/>
    <property type="molecule type" value="Genomic_DNA"/>
</dbReference>
<name>S9QZC4_9RHOB</name>
<sequence>MTRLGFTVLCTLLLCLLPILGATAPTVTQKAPAPAQATADI</sequence>
<feature type="chain" id="PRO_5004555461" evidence="1">
    <location>
        <begin position="25"/>
        <end position="41"/>
    </location>
</feature>
<proteinExistence type="predicted"/>
<evidence type="ECO:0000313" key="3">
    <source>
        <dbReference type="Proteomes" id="UP000015347"/>
    </source>
</evidence>
<protein>
    <submittedName>
        <fullName evidence="2">Uncharacterized protein</fullName>
    </submittedName>
</protein>
<dbReference type="AlphaFoldDB" id="S9QZC4"/>
<dbReference type="Proteomes" id="UP000015347">
    <property type="component" value="Unassembled WGS sequence"/>
</dbReference>
<evidence type="ECO:0000313" key="2">
    <source>
        <dbReference type="EMBL" id="EPX86721.1"/>
    </source>
</evidence>
<keyword evidence="3" id="KW-1185">Reference proteome</keyword>
<feature type="signal peptide" evidence="1">
    <location>
        <begin position="1"/>
        <end position="24"/>
    </location>
</feature>
<evidence type="ECO:0000256" key="1">
    <source>
        <dbReference type="SAM" id="SignalP"/>
    </source>
</evidence>
<organism evidence="2 3">
    <name type="scientific">Salipiger mucosus DSM 16094</name>
    <dbReference type="NCBI Taxonomy" id="1123237"/>
    <lineage>
        <taxon>Bacteria</taxon>
        <taxon>Pseudomonadati</taxon>
        <taxon>Pseudomonadota</taxon>
        <taxon>Alphaproteobacteria</taxon>
        <taxon>Rhodobacterales</taxon>
        <taxon>Roseobacteraceae</taxon>
        <taxon>Salipiger</taxon>
    </lineage>
</organism>
<reference evidence="3" key="1">
    <citation type="journal article" date="2014" name="Stand. Genomic Sci.">
        <title>Genome sequence of the exopolysaccharide-producing Salipiger mucosus type strain (DSM 16094(T)), a moderately halophilic member of the Roseobacter clade.</title>
        <authorList>
            <person name="Riedel T."/>
            <person name="Spring S."/>
            <person name="Fiebig A."/>
            <person name="Petersen J."/>
            <person name="Kyrpides N.C."/>
            <person name="Goker M."/>
            <person name="Klenk H.P."/>
        </authorList>
    </citation>
    <scope>NUCLEOTIDE SEQUENCE [LARGE SCALE GENOMIC DNA]</scope>
    <source>
        <strain evidence="3">DSM 16094</strain>
    </source>
</reference>
<dbReference type="HOGENOM" id="CLU_3276398_0_0_5"/>
<dbReference type="RefSeq" id="WP_020043077.1">
    <property type="nucleotide sequence ID" value="NZ_KE557273.1"/>
</dbReference>
<accession>S9QZC4</accession>
<keyword evidence="1" id="KW-0732">Signal</keyword>